<dbReference type="InterPro" id="IPR000504">
    <property type="entry name" value="RRM_dom"/>
</dbReference>
<feature type="compositionally biased region" description="Basic and acidic residues" evidence="19">
    <location>
        <begin position="587"/>
        <end position="598"/>
    </location>
</feature>
<dbReference type="InterPro" id="IPR016194">
    <property type="entry name" value="SPOC-like_C_dom_sf"/>
</dbReference>
<keyword evidence="13" id="KW-0539">Nucleus</keyword>
<evidence type="ECO:0000256" key="3">
    <source>
        <dbReference type="ARBA" id="ARBA00004642"/>
    </source>
</evidence>
<evidence type="ECO:0000256" key="13">
    <source>
        <dbReference type="ARBA" id="ARBA00023242"/>
    </source>
</evidence>
<evidence type="ECO:0000256" key="14">
    <source>
        <dbReference type="ARBA" id="ARBA00066093"/>
    </source>
</evidence>
<evidence type="ECO:0000256" key="10">
    <source>
        <dbReference type="ARBA" id="ARBA00022884"/>
    </source>
</evidence>
<feature type="domain" description="SPOC" evidence="21">
    <location>
        <begin position="645"/>
        <end position="817"/>
    </location>
</feature>
<dbReference type="InterPro" id="IPR035979">
    <property type="entry name" value="RBD_domain_sf"/>
</dbReference>
<dbReference type="InterPro" id="IPR010912">
    <property type="entry name" value="SPOC_met"/>
</dbReference>
<dbReference type="InterPro" id="IPR034472">
    <property type="entry name" value="RBM15_RRM2"/>
</dbReference>
<proteinExistence type="inferred from homology"/>
<evidence type="ECO:0000256" key="18">
    <source>
        <dbReference type="PROSITE-ProRule" id="PRU00176"/>
    </source>
</evidence>
<keyword evidence="11" id="KW-0007">Acetylation</keyword>
<evidence type="ECO:0000259" key="21">
    <source>
        <dbReference type="PROSITE" id="PS50917"/>
    </source>
</evidence>
<evidence type="ECO:0000256" key="5">
    <source>
        <dbReference type="ARBA" id="ARBA00022481"/>
    </source>
</evidence>
<dbReference type="Pfam" id="PF00076">
    <property type="entry name" value="RRM_1"/>
    <property type="match status" value="2"/>
</dbReference>
<dbReference type="EMBL" id="JBBPFD010000008">
    <property type="protein sequence ID" value="KAK7916688.1"/>
    <property type="molecule type" value="Genomic_DNA"/>
</dbReference>
<evidence type="ECO:0000256" key="7">
    <source>
        <dbReference type="ARBA" id="ARBA00022553"/>
    </source>
</evidence>
<feature type="compositionally biased region" description="Basic and acidic residues" evidence="19">
    <location>
        <begin position="610"/>
        <end position="637"/>
    </location>
</feature>
<dbReference type="InterPro" id="IPR034470">
    <property type="entry name" value="RBM15_RRM1"/>
</dbReference>
<keyword evidence="5" id="KW-0488">Methylation</keyword>
<dbReference type="FunFam" id="3.30.70.330:FF:000181">
    <property type="entry name" value="RNA binding motif protein 15"/>
    <property type="match status" value="1"/>
</dbReference>
<dbReference type="GO" id="GO:0031965">
    <property type="term" value="C:nuclear membrane"/>
    <property type="evidence" value="ECO:0007669"/>
    <property type="project" value="UniProtKB-SubCell"/>
</dbReference>
<organism evidence="22 23">
    <name type="scientific">Mugilogobius chulae</name>
    <name type="common">yellowstripe goby</name>
    <dbReference type="NCBI Taxonomy" id="88201"/>
    <lineage>
        <taxon>Eukaryota</taxon>
        <taxon>Metazoa</taxon>
        <taxon>Chordata</taxon>
        <taxon>Craniata</taxon>
        <taxon>Vertebrata</taxon>
        <taxon>Euteleostomi</taxon>
        <taxon>Actinopterygii</taxon>
        <taxon>Neopterygii</taxon>
        <taxon>Teleostei</taxon>
        <taxon>Neoteleostei</taxon>
        <taxon>Acanthomorphata</taxon>
        <taxon>Gobiaria</taxon>
        <taxon>Gobiiformes</taxon>
        <taxon>Gobioidei</taxon>
        <taxon>Gobiidae</taxon>
        <taxon>Gobionellinae</taxon>
        <taxon>Mugilogobius</taxon>
    </lineage>
</organism>
<dbReference type="InterPro" id="IPR012677">
    <property type="entry name" value="Nucleotide-bd_a/b_plait_sf"/>
</dbReference>
<dbReference type="Gene3D" id="2.40.290.10">
    <property type="match status" value="1"/>
</dbReference>
<dbReference type="FunFam" id="2.40.290.10:FF:000003">
    <property type="entry name" value="RNA-binding motif protein 15"/>
    <property type="match status" value="1"/>
</dbReference>
<dbReference type="SUPFAM" id="SSF100939">
    <property type="entry name" value="SPOC domain-like"/>
    <property type="match status" value="1"/>
</dbReference>
<dbReference type="CDD" id="cd12555">
    <property type="entry name" value="RRM2_RBM15"/>
    <property type="match status" value="1"/>
</dbReference>
<dbReference type="CDD" id="cd12553">
    <property type="entry name" value="RRM1_RBM15"/>
    <property type="match status" value="1"/>
</dbReference>
<dbReference type="PANTHER" id="PTHR23189">
    <property type="entry name" value="RNA RECOGNITION MOTIF-CONTAINING"/>
    <property type="match status" value="1"/>
</dbReference>
<dbReference type="GO" id="GO:0045637">
    <property type="term" value="P:regulation of myeloid cell differentiation"/>
    <property type="evidence" value="ECO:0007669"/>
    <property type="project" value="UniProtKB-ARBA"/>
</dbReference>
<comment type="subunit">
    <text evidence="14">Component of the WMM complex, a N6-methyltransferase complex composed of a catalytic subcomplex, named MAC, and of an associated subcomplex, named MACOM. The MAC subcomplex is composed of METTL3 and METTL14. The MACOM subcomplex is composed of WTAP, ZC3H13, CBLL1/HAKAI, VIRMA, and, in some cases of RBM15 (RBM15 or RBM15B). Also a component of a MACOM-like complex, named WTAP complex, composed of WTAP, ZC3H13, CBLL1, VIRMA, RBM15, BCLAF1 and THRAP3. Interacts with RBPJ. Interacts (via SPOC domain) with SETD1B. Interacts with NXF1, the interaction is required to promote mRNA export. Interacts with SF3B1.</text>
</comment>
<keyword evidence="9" id="KW-0832">Ubl conjugation</keyword>
<dbReference type="GO" id="GO:0000381">
    <property type="term" value="P:regulation of alternative mRNA splicing, via spliceosome"/>
    <property type="evidence" value="ECO:0007669"/>
    <property type="project" value="UniProtKB-ARBA"/>
</dbReference>
<comment type="subcellular location">
    <subcellularLocation>
        <location evidence="2">Nucleus membrane</location>
        <topology evidence="2">Peripheral membrane protein</topology>
    </subcellularLocation>
    <subcellularLocation>
        <location evidence="1">Nucleus speckle</location>
    </subcellularLocation>
    <subcellularLocation>
        <location evidence="3">Nucleus</location>
        <location evidence="3">Nucleoplasm</location>
    </subcellularLocation>
</comment>
<feature type="compositionally biased region" description="Basic and acidic residues" evidence="19">
    <location>
        <begin position="539"/>
        <end position="553"/>
    </location>
</feature>
<keyword evidence="10 18" id="KW-0694">RNA-binding</keyword>
<evidence type="ECO:0000259" key="20">
    <source>
        <dbReference type="PROSITE" id="PS50102"/>
    </source>
</evidence>
<dbReference type="Pfam" id="PF07744">
    <property type="entry name" value="SPOC"/>
    <property type="match status" value="1"/>
</dbReference>
<evidence type="ECO:0000256" key="16">
    <source>
        <dbReference type="ARBA" id="ARBA00075695"/>
    </source>
</evidence>
<reference evidence="23" key="1">
    <citation type="submission" date="2024-04" db="EMBL/GenBank/DDBJ databases">
        <title>Salinicola lusitanus LLJ914,a marine bacterium isolated from the Okinawa Trough.</title>
        <authorList>
            <person name="Li J."/>
        </authorList>
    </citation>
    <scope>NUCLEOTIDE SEQUENCE [LARGE SCALE GENOMIC DNA]</scope>
</reference>
<evidence type="ECO:0000256" key="4">
    <source>
        <dbReference type="ARBA" id="ARBA00005387"/>
    </source>
</evidence>
<dbReference type="PROSITE" id="PS50102">
    <property type="entry name" value="RRM"/>
    <property type="match status" value="3"/>
</dbReference>
<evidence type="ECO:0000256" key="11">
    <source>
        <dbReference type="ARBA" id="ARBA00022990"/>
    </source>
</evidence>
<feature type="domain" description="RRM" evidence="20">
    <location>
        <begin position="277"/>
        <end position="354"/>
    </location>
</feature>
<evidence type="ECO:0000256" key="9">
    <source>
        <dbReference type="ARBA" id="ARBA00022843"/>
    </source>
</evidence>
<dbReference type="GO" id="GO:0016607">
    <property type="term" value="C:nuclear speck"/>
    <property type="evidence" value="ECO:0007669"/>
    <property type="project" value="UniProtKB-SubCell"/>
</dbReference>
<keyword evidence="23" id="KW-1185">Reference proteome</keyword>
<evidence type="ECO:0000256" key="15">
    <source>
        <dbReference type="ARBA" id="ARBA00067849"/>
    </source>
</evidence>
<comment type="similarity">
    <text evidence="4">Belongs to the RRM Spen family.</text>
</comment>
<evidence type="ECO:0000256" key="1">
    <source>
        <dbReference type="ARBA" id="ARBA00004324"/>
    </source>
</evidence>
<feature type="domain" description="RRM" evidence="20">
    <location>
        <begin position="358"/>
        <end position="432"/>
    </location>
</feature>
<dbReference type="PROSITE" id="PS50917">
    <property type="entry name" value="SPOC"/>
    <property type="match status" value="1"/>
</dbReference>
<evidence type="ECO:0000256" key="6">
    <source>
        <dbReference type="ARBA" id="ARBA00022499"/>
    </source>
</evidence>
<dbReference type="Gene3D" id="3.30.70.330">
    <property type="match status" value="3"/>
</dbReference>
<feature type="region of interest" description="Disordered" evidence="19">
    <location>
        <begin position="539"/>
        <end position="651"/>
    </location>
</feature>
<accession>A0AAW0PHN1</accession>
<feature type="domain" description="RRM" evidence="20">
    <location>
        <begin position="107"/>
        <end position="184"/>
    </location>
</feature>
<evidence type="ECO:0000313" key="23">
    <source>
        <dbReference type="Proteomes" id="UP001460270"/>
    </source>
</evidence>
<keyword evidence="6" id="KW-1017">Isopeptide bond</keyword>
<dbReference type="SUPFAM" id="SSF54928">
    <property type="entry name" value="RNA-binding domain, RBD"/>
    <property type="match status" value="2"/>
</dbReference>
<gene>
    <name evidence="22" type="ORF">WMY93_012449</name>
</gene>
<sequence>MKGKERSPLKKRTRAPEEGRDRGGSHSSGKKTGSASGSNSSVQSSASSRRNIAADKRDMRDVEQNSSGRTSGGYEYTAKPPHSGADISPEASRSAARPLPNAECEYKTLKISELGNQLNDEEIEDGLFHEFKKFGDVSVKISRENDERVAFVNFRRPDDARAAKHARGRLVLYDRPLKIETVYINRRRSRSPMSKDSFLPNQRPPHSQRPLSPPVGYRDYRLQQLALGRLPPPAPPHLRDLERDRDFYDNRNRPPFIPECFRDDDLLNSEDGQRPNRTLFLGNLDVSLTENDLRRAFDRFGVITEVDIKRAVRGQTNTYGFIKFENLDMAHRAKLAMSGKVVGHSPIKIGYGKPTPTTRLWVGGLGPWVPVAALAKEFDRFGTIRTIDYRKGEAWAYIHYESLDAAQAAWTHMRGFPLGGPDRRLRVDFAEAEQRFQQQPYMQLPLPVSHFDLVPEPFARLPDPVRLRDRSPPLPARFRDRDPYPPEWSGLNIHERMRGPPFDHVDRLDRHSRDVWAIEHERDLPGRDLGRKRRHLEDGWRHDRSPDHADYVPRRHGNSLERSPGGSSRDGRFSDSERLPRSGRPSPVKERNNHDFGEKRRRTSSPVRLSSDREHSRRASDSAKSPNKRDERTDRTHSSKTAQASKRAPQKLSPVWQGVLLLKNSSFPTSLHLLEGDLEMASSLLVEGSTGGPVSQLKIAQRLRLDQPKLDEVSRRIKAAGTGGYAILLAVPGKTEEATDSNSTERPLKNLVSYLKQKEAAGIISLPVGGNARDKDNAGVLHAFPPCEFSQQFVDAAAKAFAKSEEDCMVMVIIKGAS</sequence>
<feature type="region of interest" description="Disordered" evidence="19">
    <location>
        <begin position="190"/>
        <end position="215"/>
    </location>
</feature>
<keyword evidence="8" id="KW-0677">Repeat</keyword>
<dbReference type="FunFam" id="3.30.70.330:FF:000195">
    <property type="entry name" value="RNA binding motif protein 15"/>
    <property type="match status" value="1"/>
</dbReference>
<evidence type="ECO:0000256" key="2">
    <source>
        <dbReference type="ARBA" id="ARBA00004617"/>
    </source>
</evidence>
<feature type="compositionally biased region" description="Basic and acidic residues" evidence="19">
    <location>
        <begin position="569"/>
        <end position="580"/>
    </location>
</feature>
<feature type="region of interest" description="Disordered" evidence="19">
    <location>
        <begin position="1"/>
        <end position="99"/>
    </location>
</feature>
<dbReference type="InterPro" id="IPR012921">
    <property type="entry name" value="SPOC_C"/>
</dbReference>
<dbReference type="SMART" id="SM00360">
    <property type="entry name" value="RRM"/>
    <property type="match status" value="3"/>
</dbReference>
<dbReference type="AlphaFoldDB" id="A0AAW0PHN1"/>
<dbReference type="Proteomes" id="UP001460270">
    <property type="component" value="Unassembled WGS sequence"/>
</dbReference>
<feature type="compositionally biased region" description="Low complexity" evidence="19">
    <location>
        <begin position="25"/>
        <end position="48"/>
    </location>
</feature>
<evidence type="ECO:0000256" key="19">
    <source>
        <dbReference type="SAM" id="MobiDB-lite"/>
    </source>
</evidence>
<keyword evidence="12" id="KW-0472">Membrane</keyword>
<protein>
    <recommendedName>
        <fullName evidence="15">RNA-binding protein 15</fullName>
    </recommendedName>
    <alternativeName>
        <fullName evidence="17">One-twenty two protein 1</fullName>
    </alternativeName>
    <alternativeName>
        <fullName evidence="16">RNA-binding motif protein 15</fullName>
    </alternativeName>
</protein>
<dbReference type="GO" id="GO:0003723">
    <property type="term" value="F:RNA binding"/>
    <property type="evidence" value="ECO:0007669"/>
    <property type="project" value="UniProtKB-UniRule"/>
</dbReference>
<feature type="compositionally biased region" description="Basic and acidic residues" evidence="19">
    <location>
        <begin position="1"/>
        <end position="24"/>
    </location>
</feature>
<evidence type="ECO:0000313" key="22">
    <source>
        <dbReference type="EMBL" id="KAK7916688.1"/>
    </source>
</evidence>
<evidence type="ECO:0000256" key="8">
    <source>
        <dbReference type="ARBA" id="ARBA00022737"/>
    </source>
</evidence>
<name>A0AAW0PHN1_9GOBI</name>
<dbReference type="FunFam" id="3.30.70.330:FF:000112">
    <property type="entry name" value="RNA-binding motif protein 15"/>
    <property type="match status" value="1"/>
</dbReference>
<evidence type="ECO:0000256" key="17">
    <source>
        <dbReference type="ARBA" id="ARBA00083977"/>
    </source>
</evidence>
<evidence type="ECO:0000256" key="12">
    <source>
        <dbReference type="ARBA" id="ARBA00023136"/>
    </source>
</evidence>
<feature type="compositionally biased region" description="Basic and acidic residues" evidence="19">
    <location>
        <begin position="52"/>
        <end position="63"/>
    </location>
</feature>
<comment type="caution">
    <text evidence="22">The sequence shown here is derived from an EMBL/GenBank/DDBJ whole genome shotgun (WGS) entry which is preliminary data.</text>
</comment>
<keyword evidence="7" id="KW-0597">Phosphoprotein</keyword>